<evidence type="ECO:0000256" key="9">
    <source>
        <dbReference type="ARBA" id="ARBA00024486"/>
    </source>
</evidence>
<evidence type="ECO:0000256" key="16">
    <source>
        <dbReference type="ARBA" id="ARBA00031927"/>
    </source>
</evidence>
<evidence type="ECO:0000256" key="13">
    <source>
        <dbReference type="ARBA" id="ARBA00029673"/>
    </source>
</evidence>
<comment type="function">
    <text evidence="21">Oxidized purine nucleoside triphosphate hydrolase which is a prominent sanitizer of the oxidized nucleotide pool. Catalyzes the hydrolysis of 2-oxo-dATP (2-hydroxy-dATP) into 2-oxo-dAMP. Also has a significant hydrolase activity toward 2-oxo-ATP, 8-oxo-dGTP and 8-oxo-dATP. Through the hydrolysis of oxidized purine nucleoside triphosphates, prevents their incorporation into DNA and the subsequent transversions A:T to C:G and G:C to T:A. Also catalyzes the hydrolysis of methylated purine nucleoside triphosphate preventing their integration into DNA. Through this antimutagenic activity protects cells from oxidative stress.</text>
</comment>
<reference evidence="23 24" key="1">
    <citation type="submission" date="2019-05" db="EMBL/GenBank/DDBJ databases">
        <authorList>
            <person name="Lee S.D."/>
        </authorList>
    </citation>
    <scope>NUCLEOTIDE SEQUENCE [LARGE SCALE GENOMIC DNA]</scope>
    <source>
        <strain evidence="23 24">C5-26</strain>
    </source>
</reference>
<dbReference type="EC" id="3.6.1.56" evidence="11"/>
<comment type="catalytic activity">
    <reaction evidence="20">
        <text>N(6)-methyl-dATP + H2O = N(6)-methyl-dAMP + diphosphate + H(+)</text>
        <dbReference type="Rhea" id="RHEA:67604"/>
        <dbReference type="ChEBI" id="CHEBI:15377"/>
        <dbReference type="ChEBI" id="CHEBI:15378"/>
        <dbReference type="ChEBI" id="CHEBI:33019"/>
        <dbReference type="ChEBI" id="CHEBI:169976"/>
        <dbReference type="ChEBI" id="CHEBI:172872"/>
    </reaction>
    <physiologicalReaction direction="left-to-right" evidence="20">
        <dbReference type="Rhea" id="RHEA:67605"/>
    </physiologicalReaction>
</comment>
<keyword evidence="24" id="KW-1185">Reference proteome</keyword>
<evidence type="ECO:0000256" key="10">
    <source>
        <dbReference type="ARBA" id="ARBA00024596"/>
    </source>
</evidence>
<comment type="catalytic activity">
    <reaction evidence="7">
        <text>8-oxo-dATP + H2O = 8-oxo-dAMP + diphosphate + H(+)</text>
        <dbReference type="Rhea" id="RHEA:65396"/>
        <dbReference type="ChEBI" id="CHEBI:15377"/>
        <dbReference type="ChEBI" id="CHEBI:15378"/>
        <dbReference type="ChEBI" id="CHEBI:33019"/>
        <dbReference type="ChEBI" id="CHEBI:71361"/>
        <dbReference type="ChEBI" id="CHEBI:172871"/>
    </reaction>
    <physiologicalReaction direction="left-to-right" evidence="7">
        <dbReference type="Rhea" id="RHEA:65397"/>
    </physiologicalReaction>
</comment>
<dbReference type="GO" id="GO:0042262">
    <property type="term" value="P:DNA protection"/>
    <property type="evidence" value="ECO:0007669"/>
    <property type="project" value="InterPro"/>
</dbReference>
<dbReference type="Pfam" id="PF00293">
    <property type="entry name" value="NUDIX"/>
    <property type="match status" value="1"/>
</dbReference>
<keyword evidence="5" id="KW-0378">Hydrolase</keyword>
<keyword evidence="4" id="KW-0479">Metal-binding</keyword>
<comment type="caution">
    <text evidence="23">The sequence shown here is derived from an EMBL/GenBank/DDBJ whole genome shotgun (WGS) entry which is preliminary data.</text>
</comment>
<comment type="catalytic activity">
    <reaction evidence="10">
        <text>2-oxo-ATP + H2O = 2-oxo-AMP + diphosphate + H(+)</text>
        <dbReference type="Rhea" id="RHEA:67392"/>
        <dbReference type="ChEBI" id="CHEBI:15377"/>
        <dbReference type="ChEBI" id="CHEBI:15378"/>
        <dbReference type="ChEBI" id="CHEBI:33019"/>
        <dbReference type="ChEBI" id="CHEBI:71395"/>
        <dbReference type="ChEBI" id="CHEBI:172878"/>
    </reaction>
    <physiologicalReaction direction="left-to-right" evidence="10">
        <dbReference type="Rhea" id="RHEA:67393"/>
    </physiologicalReaction>
</comment>
<reference evidence="23 24" key="2">
    <citation type="submission" date="2019-08" db="EMBL/GenBank/DDBJ databases">
        <title>Jejuicoccus antrihumi gen. nov., sp. nov., a new member of the family Dermacoccaceae isolated from a cave.</title>
        <authorList>
            <person name="Schumann P."/>
            <person name="Kim I.S."/>
        </authorList>
    </citation>
    <scope>NUCLEOTIDE SEQUENCE [LARGE SCALE GENOMIC DNA]</scope>
    <source>
        <strain evidence="23 24">C5-26</strain>
    </source>
</reference>
<evidence type="ECO:0000256" key="6">
    <source>
        <dbReference type="ARBA" id="ARBA00022842"/>
    </source>
</evidence>
<evidence type="ECO:0000256" key="15">
    <source>
        <dbReference type="ARBA" id="ARBA00030682"/>
    </source>
</evidence>
<dbReference type="GO" id="GO:0008413">
    <property type="term" value="F:8-oxo-7,8-dihydroguanosine triphosphate pyrophosphatase activity"/>
    <property type="evidence" value="ECO:0007669"/>
    <property type="project" value="InterPro"/>
</dbReference>
<evidence type="ECO:0000256" key="8">
    <source>
        <dbReference type="ARBA" id="ARBA00024459"/>
    </source>
</evidence>
<evidence type="ECO:0000256" key="21">
    <source>
        <dbReference type="ARBA" id="ARBA00053094"/>
    </source>
</evidence>
<evidence type="ECO:0000256" key="11">
    <source>
        <dbReference type="ARBA" id="ARBA00026103"/>
    </source>
</evidence>
<accession>A0A563E2E7</accession>
<evidence type="ECO:0000256" key="12">
    <source>
        <dbReference type="ARBA" id="ARBA00026218"/>
    </source>
</evidence>
<evidence type="ECO:0000256" key="1">
    <source>
        <dbReference type="ARBA" id="ARBA00001946"/>
    </source>
</evidence>
<evidence type="ECO:0000256" key="17">
    <source>
        <dbReference type="ARBA" id="ARBA00032071"/>
    </source>
</evidence>
<dbReference type="EMBL" id="VCQV01000014">
    <property type="protein sequence ID" value="TWP36074.1"/>
    <property type="molecule type" value="Genomic_DNA"/>
</dbReference>
<comment type="cofactor">
    <cofactor evidence="1">
        <name>Mg(2+)</name>
        <dbReference type="ChEBI" id="CHEBI:18420"/>
    </cofactor>
</comment>
<dbReference type="PROSITE" id="PS51462">
    <property type="entry name" value="NUDIX"/>
    <property type="match status" value="1"/>
</dbReference>
<dbReference type="SUPFAM" id="SSF55811">
    <property type="entry name" value="Nudix"/>
    <property type="match status" value="1"/>
</dbReference>
<evidence type="ECO:0000313" key="24">
    <source>
        <dbReference type="Proteomes" id="UP000320244"/>
    </source>
</evidence>
<comment type="catalytic activity">
    <reaction evidence="19">
        <text>O(6)-methyl-dGTP + H2O = O(6)-methyl-dGMP + diphosphate + H(+)</text>
        <dbReference type="Rhea" id="RHEA:67600"/>
        <dbReference type="ChEBI" id="CHEBI:15377"/>
        <dbReference type="ChEBI" id="CHEBI:15378"/>
        <dbReference type="ChEBI" id="CHEBI:33019"/>
        <dbReference type="ChEBI" id="CHEBI:169974"/>
        <dbReference type="ChEBI" id="CHEBI:169975"/>
    </reaction>
    <physiologicalReaction direction="left-to-right" evidence="19">
        <dbReference type="Rhea" id="RHEA:67601"/>
    </physiologicalReaction>
</comment>
<dbReference type="GO" id="GO:0005737">
    <property type="term" value="C:cytoplasm"/>
    <property type="evidence" value="ECO:0007669"/>
    <property type="project" value="TreeGrafter"/>
</dbReference>
<proteinExistence type="inferred from homology"/>
<dbReference type="AlphaFoldDB" id="A0A563E2E7"/>
<evidence type="ECO:0000313" key="23">
    <source>
        <dbReference type="EMBL" id="TWP36074.1"/>
    </source>
</evidence>
<comment type="catalytic activity">
    <reaction evidence="9">
        <text>8-oxo-dGTP + H2O = 8-oxo-dGMP + diphosphate + H(+)</text>
        <dbReference type="Rhea" id="RHEA:31575"/>
        <dbReference type="ChEBI" id="CHEBI:15377"/>
        <dbReference type="ChEBI" id="CHEBI:15378"/>
        <dbReference type="ChEBI" id="CHEBI:33019"/>
        <dbReference type="ChEBI" id="CHEBI:63224"/>
        <dbReference type="ChEBI" id="CHEBI:77896"/>
    </reaction>
    <physiologicalReaction direction="left-to-right" evidence="9">
        <dbReference type="Rhea" id="RHEA:31576"/>
    </physiologicalReaction>
</comment>
<evidence type="ECO:0000256" key="3">
    <source>
        <dbReference type="ARBA" id="ARBA00011245"/>
    </source>
</evidence>
<comment type="catalytic activity">
    <reaction evidence="18">
        <text>N(6)-methyl-ATP + H2O = N(6)-methyl-AMP + diphosphate + H(+)</text>
        <dbReference type="Rhea" id="RHEA:67608"/>
        <dbReference type="ChEBI" id="CHEBI:15377"/>
        <dbReference type="ChEBI" id="CHEBI:15378"/>
        <dbReference type="ChEBI" id="CHEBI:33019"/>
        <dbReference type="ChEBI" id="CHEBI:144842"/>
        <dbReference type="ChEBI" id="CHEBI:172873"/>
    </reaction>
    <physiologicalReaction direction="left-to-right" evidence="18">
        <dbReference type="Rhea" id="RHEA:67609"/>
    </physiologicalReaction>
</comment>
<dbReference type="InterPro" id="IPR003563">
    <property type="entry name" value="8ODP"/>
</dbReference>
<dbReference type="Gene3D" id="3.90.79.10">
    <property type="entry name" value="Nucleoside Triphosphate Pyrophosphohydrolase"/>
    <property type="match status" value="1"/>
</dbReference>
<evidence type="ECO:0000256" key="18">
    <source>
        <dbReference type="ARBA" id="ARBA00048002"/>
    </source>
</evidence>
<dbReference type="Proteomes" id="UP000320244">
    <property type="component" value="Unassembled WGS sequence"/>
</dbReference>
<dbReference type="InterPro" id="IPR000086">
    <property type="entry name" value="NUDIX_hydrolase_dom"/>
</dbReference>
<dbReference type="GO" id="GO:0008828">
    <property type="term" value="F:dATP diphosphatase activity"/>
    <property type="evidence" value="ECO:0007669"/>
    <property type="project" value="UniProtKB-EC"/>
</dbReference>
<dbReference type="InterPro" id="IPR015797">
    <property type="entry name" value="NUDIX_hydrolase-like_dom_sf"/>
</dbReference>
<evidence type="ECO:0000256" key="19">
    <source>
        <dbReference type="ARBA" id="ARBA00048894"/>
    </source>
</evidence>
<dbReference type="GO" id="GO:0046872">
    <property type="term" value="F:metal ion binding"/>
    <property type="evidence" value="ECO:0007669"/>
    <property type="project" value="UniProtKB-KW"/>
</dbReference>
<name>A0A563E2E7_9MICO</name>
<protein>
    <recommendedName>
        <fullName evidence="12">Oxidized purine nucleoside triphosphate hydrolase</fullName>
        <ecNumber evidence="11">3.6.1.56</ecNumber>
    </recommendedName>
    <alternativeName>
        <fullName evidence="16">2-hydroxy-dATP diphosphatase</fullName>
    </alternativeName>
    <alternativeName>
        <fullName evidence="15">7,8-dihydro-8-oxoguanine triphosphatase</fullName>
    </alternativeName>
    <alternativeName>
        <fullName evidence="14">8-oxo-dGTPase</fullName>
    </alternativeName>
    <alternativeName>
        <fullName evidence="17">Methylated purine nucleoside triphosphate hydrolase</fullName>
    </alternativeName>
    <alternativeName>
        <fullName evidence="13">Nucleoside diphosphate-linked moiety X motif 1</fullName>
    </alternativeName>
</protein>
<dbReference type="CDD" id="cd03427">
    <property type="entry name" value="NUDIX_MTH1_Nudt1"/>
    <property type="match status" value="1"/>
</dbReference>
<dbReference type="OrthoDB" id="9804563at2"/>
<evidence type="ECO:0000256" key="5">
    <source>
        <dbReference type="ARBA" id="ARBA00022801"/>
    </source>
</evidence>
<organism evidence="23 24">
    <name type="scientific">Leekyejoonella antrihumi</name>
    <dbReference type="NCBI Taxonomy" id="1660198"/>
    <lineage>
        <taxon>Bacteria</taxon>
        <taxon>Bacillati</taxon>
        <taxon>Actinomycetota</taxon>
        <taxon>Actinomycetes</taxon>
        <taxon>Micrococcales</taxon>
        <taxon>Dermacoccaceae</taxon>
        <taxon>Leekyejoonella</taxon>
    </lineage>
</organism>
<comment type="similarity">
    <text evidence="2">Belongs to the Nudix hydrolase family.</text>
</comment>
<dbReference type="PANTHER" id="PTHR43758:SF2">
    <property type="entry name" value="OXIDIZED PURINE NUCLEOSIDE TRIPHOSPHATE HYDROLASE"/>
    <property type="match status" value="1"/>
</dbReference>
<evidence type="ECO:0000256" key="7">
    <source>
        <dbReference type="ARBA" id="ARBA00024448"/>
    </source>
</evidence>
<evidence type="ECO:0000256" key="14">
    <source>
        <dbReference type="ARBA" id="ARBA00030634"/>
    </source>
</evidence>
<dbReference type="InterPro" id="IPR020084">
    <property type="entry name" value="NUDIX_hydrolase_CS"/>
</dbReference>
<gene>
    <name evidence="23" type="ORF">FGL98_11530</name>
</gene>
<sequence length="168" mass="18060">MRHAGPVTDATALCLAYLIDPDGAGGPRVLLGRKRQGFGTGKVVGLGGHVEAGETSAAAAVRETYEESGLTVAPRDLRTAGRVAFRFPANPAWDMAVDLFVVTQWTGSVVASPELDPEWRPVADLPWAQMWDDARIWLPHVLRGERVTADITYDDAGARVARADLRVG</sequence>
<comment type="subunit">
    <text evidence="3">Monomer.</text>
</comment>
<dbReference type="PROSITE" id="PS00893">
    <property type="entry name" value="NUDIX_BOX"/>
    <property type="match status" value="1"/>
</dbReference>
<dbReference type="PRINTS" id="PR01403">
    <property type="entry name" value="8OXTPHPHTASE"/>
</dbReference>
<dbReference type="PANTHER" id="PTHR43758">
    <property type="entry name" value="7,8-DIHYDRO-8-OXOGUANINE TRIPHOSPHATASE"/>
    <property type="match status" value="1"/>
</dbReference>
<evidence type="ECO:0000256" key="2">
    <source>
        <dbReference type="ARBA" id="ARBA00005582"/>
    </source>
</evidence>
<feature type="domain" description="Nudix hydrolase" evidence="22">
    <location>
        <begin position="9"/>
        <end position="147"/>
    </location>
</feature>
<evidence type="ECO:0000256" key="4">
    <source>
        <dbReference type="ARBA" id="ARBA00022723"/>
    </source>
</evidence>
<keyword evidence="6" id="KW-0460">Magnesium</keyword>
<evidence type="ECO:0000256" key="20">
    <source>
        <dbReference type="ARBA" id="ARBA00049032"/>
    </source>
</evidence>
<evidence type="ECO:0000259" key="22">
    <source>
        <dbReference type="PROSITE" id="PS51462"/>
    </source>
</evidence>
<comment type="catalytic activity">
    <reaction evidence="8">
        <text>2-oxo-dATP + H2O = 2-oxo-dAMP + diphosphate + H(+)</text>
        <dbReference type="Rhea" id="RHEA:31583"/>
        <dbReference type="ChEBI" id="CHEBI:15377"/>
        <dbReference type="ChEBI" id="CHEBI:15378"/>
        <dbReference type="ChEBI" id="CHEBI:33019"/>
        <dbReference type="ChEBI" id="CHEBI:63212"/>
        <dbReference type="ChEBI" id="CHEBI:77897"/>
        <dbReference type="EC" id="3.6.1.56"/>
    </reaction>
    <physiologicalReaction direction="left-to-right" evidence="8">
        <dbReference type="Rhea" id="RHEA:31584"/>
    </physiologicalReaction>
</comment>